<geneLocation type="plasmid" evidence="2 3">
    <name>pKS2022</name>
</geneLocation>
<accession>A0ABZ0MWL2</accession>
<feature type="compositionally biased region" description="Basic and acidic residues" evidence="1">
    <location>
        <begin position="11"/>
        <end position="25"/>
    </location>
</feature>
<dbReference type="EMBL" id="CP137745">
    <property type="protein sequence ID" value="WOZ79928.1"/>
    <property type="molecule type" value="Genomic_DNA"/>
</dbReference>
<evidence type="ECO:0000256" key="1">
    <source>
        <dbReference type="SAM" id="MobiDB-lite"/>
    </source>
</evidence>
<gene>
    <name evidence="2" type="ORF">Q8Y70_24095</name>
</gene>
<evidence type="ECO:0000313" key="3">
    <source>
        <dbReference type="Proteomes" id="UP001302368"/>
    </source>
</evidence>
<proteinExistence type="predicted"/>
<feature type="compositionally biased region" description="Polar residues" evidence="1">
    <location>
        <begin position="1"/>
        <end position="10"/>
    </location>
</feature>
<dbReference type="Proteomes" id="UP001302368">
    <property type="component" value="Plasmid pKS2022"/>
</dbReference>
<keyword evidence="2" id="KW-0614">Plasmid</keyword>
<name>A0ABZ0MWL2_9ENTR</name>
<protein>
    <submittedName>
        <fullName evidence="2">Uncharacterized protein</fullName>
    </submittedName>
</protein>
<feature type="region of interest" description="Disordered" evidence="1">
    <location>
        <begin position="1"/>
        <end position="25"/>
    </location>
</feature>
<dbReference type="RefSeq" id="WP_305737753.1">
    <property type="nucleotide sequence ID" value="NZ_CP137745.1"/>
</dbReference>
<sequence length="101" mass="11263">MHTHNVNVKTATEESSGKMGEKDTPLTDAQTLDVFNWIFAVTADMPGTQCHDFTPPAGAEEINVFFDDVPDYYTVWILNKWPVAAAMPLDSVFRVLPDALF</sequence>
<reference evidence="2 3" key="1">
    <citation type="submission" date="2023-10" db="EMBL/GenBank/DDBJ databases">
        <title>Genome sequencing of the isolated polysaccharide-producing bacterium Kosakonia sacchari KS2022.</title>
        <authorList>
            <person name="Yi X."/>
        </authorList>
    </citation>
    <scope>NUCLEOTIDE SEQUENCE [LARGE SCALE GENOMIC DNA]</scope>
    <source>
        <strain evidence="2 3">KS2022</strain>
        <plasmid evidence="2 3">pKS2022</plasmid>
    </source>
</reference>
<organism evidence="2 3">
    <name type="scientific">Kosakonia sacchari</name>
    <dbReference type="NCBI Taxonomy" id="1158459"/>
    <lineage>
        <taxon>Bacteria</taxon>
        <taxon>Pseudomonadati</taxon>
        <taxon>Pseudomonadota</taxon>
        <taxon>Gammaproteobacteria</taxon>
        <taxon>Enterobacterales</taxon>
        <taxon>Enterobacteriaceae</taxon>
        <taxon>Kosakonia</taxon>
    </lineage>
</organism>
<evidence type="ECO:0000313" key="2">
    <source>
        <dbReference type="EMBL" id="WOZ79928.1"/>
    </source>
</evidence>
<keyword evidence="3" id="KW-1185">Reference proteome</keyword>